<evidence type="ECO:0000256" key="6">
    <source>
        <dbReference type="PIRNR" id="PIRNR002854"/>
    </source>
</evidence>
<dbReference type="CDD" id="cd13597">
    <property type="entry name" value="PBP2_lipoprotein_Tp32"/>
    <property type="match status" value="1"/>
</dbReference>
<keyword evidence="4" id="KW-0564">Palmitate</keyword>
<keyword evidence="3" id="KW-0472">Membrane</keyword>
<feature type="chain" id="PRO_5015740111" description="Lipoprotein" evidence="8">
    <location>
        <begin position="26"/>
        <end position="266"/>
    </location>
</feature>
<dbReference type="InterPro" id="IPR004872">
    <property type="entry name" value="Lipoprotein_NlpA"/>
</dbReference>
<comment type="caution">
    <text evidence="9">The sequence shown here is derived from an EMBL/GenBank/DDBJ whole genome shotgun (WGS) entry which is preliminary data.</text>
</comment>
<evidence type="ECO:0000256" key="1">
    <source>
        <dbReference type="ARBA" id="ARBA00004635"/>
    </source>
</evidence>
<dbReference type="AlphaFoldDB" id="A0A2S6FVV8"/>
<feature type="lipid moiety-binding region" description="S-diacylglycerol cysteine" evidence="7">
    <location>
        <position position="21"/>
    </location>
</feature>
<dbReference type="Gene3D" id="3.40.190.10">
    <property type="entry name" value="Periplasmic binding protein-like II"/>
    <property type="match status" value="2"/>
</dbReference>
<keyword evidence="5 6" id="KW-0449">Lipoprotein</keyword>
<dbReference type="STRING" id="37659.GCA_000703125_00998"/>
<evidence type="ECO:0000256" key="2">
    <source>
        <dbReference type="ARBA" id="ARBA00022729"/>
    </source>
</evidence>
<dbReference type="PROSITE" id="PS51257">
    <property type="entry name" value="PROKAR_LIPOPROTEIN"/>
    <property type="match status" value="1"/>
</dbReference>
<dbReference type="PIRSF" id="PIRSF002854">
    <property type="entry name" value="MetQ"/>
    <property type="match status" value="1"/>
</dbReference>
<dbReference type="SUPFAM" id="SSF53850">
    <property type="entry name" value="Periplasmic binding protein-like II"/>
    <property type="match status" value="1"/>
</dbReference>
<feature type="signal peptide" evidence="8">
    <location>
        <begin position="1"/>
        <end position="25"/>
    </location>
</feature>
<proteinExistence type="inferred from homology"/>
<gene>
    <name evidence="9" type="ORF">BD821_11549</name>
</gene>
<dbReference type="PANTHER" id="PTHR30429">
    <property type="entry name" value="D-METHIONINE-BINDING LIPOPROTEIN METQ"/>
    <property type="match status" value="1"/>
</dbReference>
<evidence type="ECO:0000256" key="3">
    <source>
        <dbReference type="ARBA" id="ARBA00023136"/>
    </source>
</evidence>
<dbReference type="OrthoDB" id="9812878at2"/>
<protein>
    <recommendedName>
        <fullName evidence="6">Lipoprotein</fullName>
    </recommendedName>
</protein>
<evidence type="ECO:0000313" key="9">
    <source>
        <dbReference type="EMBL" id="PPK46924.1"/>
    </source>
</evidence>
<dbReference type="NCBIfam" id="TIGR00363">
    <property type="entry name" value="MetQ/NlpA family lipoprotein"/>
    <property type="match status" value="1"/>
</dbReference>
<dbReference type="EMBL" id="PTIS01000015">
    <property type="protein sequence ID" value="PPK46924.1"/>
    <property type="molecule type" value="Genomic_DNA"/>
</dbReference>
<organism evidence="9 10">
    <name type="scientific">Clostridium algidicarnis DSM 15099</name>
    <dbReference type="NCBI Taxonomy" id="1121295"/>
    <lineage>
        <taxon>Bacteria</taxon>
        <taxon>Bacillati</taxon>
        <taxon>Bacillota</taxon>
        <taxon>Clostridia</taxon>
        <taxon>Eubacteriales</taxon>
        <taxon>Clostridiaceae</taxon>
        <taxon>Clostridium</taxon>
    </lineage>
</organism>
<dbReference type="Proteomes" id="UP000239863">
    <property type="component" value="Unassembled WGS sequence"/>
</dbReference>
<evidence type="ECO:0000256" key="7">
    <source>
        <dbReference type="PIRSR" id="PIRSR002854-1"/>
    </source>
</evidence>
<sequence>MKKLTILLTSLLLIPSILIGCSSNSKEGNKNTIKVGASPVPHSEILEEAKTLLKKEGYNLEIVEFTDYVTPNTALTEKEIDANFFQHSPYLEKFNKERGTYLTFTAKVHLEPLGIYSKKIKDISLIKEGDTIAIPNDPTNSSRALKLLESKSLIKINDVELATINDIIENPKNLKLQELEAPQLPRVLDDVTIAVINTNYALEANLNPLTDALAIESKESPYANILAVREDNKDSDAIKALSKALTSAEIKKFIEDKYKGSIIPAF</sequence>
<evidence type="ECO:0000256" key="8">
    <source>
        <dbReference type="SAM" id="SignalP"/>
    </source>
</evidence>
<evidence type="ECO:0000256" key="5">
    <source>
        <dbReference type="ARBA" id="ARBA00023288"/>
    </source>
</evidence>
<comment type="similarity">
    <text evidence="6">Belongs to the nlpA lipoprotein family.</text>
</comment>
<reference evidence="9 10" key="1">
    <citation type="submission" date="2018-02" db="EMBL/GenBank/DDBJ databases">
        <title>Genomic Encyclopedia of Archaeal and Bacterial Type Strains, Phase II (KMG-II): from individual species to whole genera.</title>
        <authorList>
            <person name="Goeker M."/>
        </authorList>
    </citation>
    <scope>NUCLEOTIDE SEQUENCE [LARGE SCALE GENOMIC DNA]</scope>
    <source>
        <strain evidence="9 10">DSM 15099</strain>
    </source>
</reference>
<dbReference type="Pfam" id="PF03180">
    <property type="entry name" value="Lipoprotein_9"/>
    <property type="match status" value="1"/>
</dbReference>
<comment type="subcellular location">
    <subcellularLocation>
        <location evidence="1">Membrane</location>
        <topology evidence="1">Lipid-anchor</topology>
    </subcellularLocation>
</comment>
<evidence type="ECO:0000256" key="4">
    <source>
        <dbReference type="ARBA" id="ARBA00023139"/>
    </source>
</evidence>
<name>A0A2S6FVV8_9CLOT</name>
<evidence type="ECO:0000313" key="10">
    <source>
        <dbReference type="Proteomes" id="UP000239863"/>
    </source>
</evidence>
<accession>A0A2S6FVV8</accession>
<dbReference type="PANTHER" id="PTHR30429:SF0">
    <property type="entry name" value="METHIONINE-BINDING LIPOPROTEIN METQ"/>
    <property type="match status" value="1"/>
</dbReference>
<dbReference type="RefSeq" id="WP_104410404.1">
    <property type="nucleotide sequence ID" value="NZ_PTIS01000015.1"/>
</dbReference>
<dbReference type="GO" id="GO:0016020">
    <property type="term" value="C:membrane"/>
    <property type="evidence" value="ECO:0007669"/>
    <property type="project" value="UniProtKB-SubCell"/>
</dbReference>
<keyword evidence="2 8" id="KW-0732">Signal</keyword>